<keyword evidence="3" id="KW-1185">Reference proteome</keyword>
<comment type="caution">
    <text evidence="2">The sequence shown here is derived from an EMBL/GenBank/DDBJ whole genome shotgun (WGS) entry which is preliminary data.</text>
</comment>
<dbReference type="AlphaFoldDB" id="A0A1Y1T7D6"/>
<accession>A0A1Y1T7D6</accession>
<dbReference type="Gene3D" id="1.20.120.450">
    <property type="entry name" value="dinb family like domain"/>
    <property type="match status" value="1"/>
</dbReference>
<dbReference type="EMBL" id="ARYN01000004">
    <property type="protein sequence ID" value="ORL46475.1"/>
    <property type="molecule type" value="Genomic_DNA"/>
</dbReference>
<reference evidence="2 3" key="1">
    <citation type="submission" date="2013-04" db="EMBL/GenBank/DDBJ databases">
        <title>Zunongwangia sp. 22II14-10F7 Genome Sequencing.</title>
        <authorList>
            <person name="Lai Q."/>
            <person name="Shao Z."/>
        </authorList>
    </citation>
    <scope>NUCLEOTIDE SEQUENCE [LARGE SCALE GENOMIC DNA]</scope>
    <source>
        <strain evidence="2 3">22II14-10F7</strain>
    </source>
</reference>
<dbReference type="OrthoDB" id="9793216at2"/>
<evidence type="ECO:0000259" key="1">
    <source>
        <dbReference type="Pfam" id="PF12867"/>
    </source>
</evidence>
<evidence type="ECO:0000313" key="2">
    <source>
        <dbReference type="EMBL" id="ORL46475.1"/>
    </source>
</evidence>
<dbReference type="RefSeq" id="WP_084840679.1">
    <property type="nucleotide sequence ID" value="NZ_ARYN01000004.1"/>
</dbReference>
<gene>
    <name evidence="2" type="ORF">IIF7_05507</name>
</gene>
<dbReference type="Proteomes" id="UP000192746">
    <property type="component" value="Unassembled WGS sequence"/>
</dbReference>
<dbReference type="InterPro" id="IPR034660">
    <property type="entry name" value="DinB/YfiT-like"/>
</dbReference>
<name>A0A1Y1T7D6_9FLAO</name>
<evidence type="ECO:0000313" key="3">
    <source>
        <dbReference type="Proteomes" id="UP000192746"/>
    </source>
</evidence>
<organism evidence="2 3">
    <name type="scientific">Zunongwangia atlantica 22II14-10F7</name>
    <dbReference type="NCBI Taxonomy" id="1185767"/>
    <lineage>
        <taxon>Bacteria</taxon>
        <taxon>Pseudomonadati</taxon>
        <taxon>Bacteroidota</taxon>
        <taxon>Flavobacteriia</taxon>
        <taxon>Flavobacteriales</taxon>
        <taxon>Flavobacteriaceae</taxon>
        <taxon>Zunongwangia</taxon>
    </lineage>
</organism>
<proteinExistence type="predicted"/>
<dbReference type="SUPFAM" id="SSF109854">
    <property type="entry name" value="DinB/YfiT-like putative metalloenzymes"/>
    <property type="match status" value="1"/>
</dbReference>
<dbReference type="InterPro" id="IPR024775">
    <property type="entry name" value="DinB-like"/>
</dbReference>
<dbReference type="STRING" id="1185767.IIF7_05507"/>
<sequence>MTVEQLSASEYNPFYENYIKSVPKEISLGILFLDNLKEISALLEGLDEAKLSYRYEENKWTIAEVLQHLLDVERIFQFRALSIARREAQPLQGFDHDAYVTFSGAENRSLESIKNEFEIVRKSTSFLFDSFTNEMLKQVGQMNGSSATPRAIGFIIVGHTKHHLKILRERYSI</sequence>
<dbReference type="Pfam" id="PF12867">
    <property type="entry name" value="DinB_2"/>
    <property type="match status" value="1"/>
</dbReference>
<protein>
    <recommendedName>
        <fullName evidence="1">DinB-like domain-containing protein</fullName>
    </recommendedName>
</protein>
<feature type="domain" description="DinB-like" evidence="1">
    <location>
        <begin position="36"/>
        <end position="166"/>
    </location>
</feature>